<dbReference type="InterPro" id="IPR011990">
    <property type="entry name" value="TPR-like_helical_dom_sf"/>
</dbReference>
<evidence type="ECO:0000313" key="4">
    <source>
        <dbReference type="Proteomes" id="UP001146120"/>
    </source>
</evidence>
<feature type="non-terminal residue" evidence="3">
    <location>
        <position position="1"/>
    </location>
</feature>
<dbReference type="InterPro" id="IPR002885">
    <property type="entry name" value="PPR_rpt"/>
</dbReference>
<protein>
    <recommendedName>
        <fullName evidence="2">Smr domain-containing protein</fullName>
    </recommendedName>
</protein>
<dbReference type="Proteomes" id="UP001146120">
    <property type="component" value="Unassembled WGS sequence"/>
</dbReference>
<feature type="domain" description="Smr" evidence="2">
    <location>
        <begin position="350"/>
        <end position="442"/>
    </location>
</feature>
<organism evidence="3 4">
    <name type="scientific">Lagenidium giganteum</name>
    <dbReference type="NCBI Taxonomy" id="4803"/>
    <lineage>
        <taxon>Eukaryota</taxon>
        <taxon>Sar</taxon>
        <taxon>Stramenopiles</taxon>
        <taxon>Oomycota</taxon>
        <taxon>Peronosporomycetes</taxon>
        <taxon>Pythiales</taxon>
        <taxon>Pythiaceae</taxon>
    </lineage>
</organism>
<name>A0AAV2YWZ9_9STRA</name>
<proteinExistence type="predicted"/>
<reference evidence="3" key="2">
    <citation type="journal article" date="2023" name="Microbiol Resour">
        <title>Decontamination and Annotation of the Draft Genome Sequence of the Oomycete Lagenidium giganteum ARSEF 373.</title>
        <authorList>
            <person name="Morgan W.R."/>
            <person name="Tartar A."/>
        </authorList>
    </citation>
    <scope>NUCLEOTIDE SEQUENCE</scope>
    <source>
        <strain evidence="3">ARSEF 373</strain>
    </source>
</reference>
<evidence type="ECO:0000259" key="2">
    <source>
        <dbReference type="PROSITE" id="PS50828"/>
    </source>
</evidence>
<dbReference type="InterPro" id="IPR036063">
    <property type="entry name" value="Smr_dom_sf"/>
</dbReference>
<evidence type="ECO:0000256" key="1">
    <source>
        <dbReference type="ARBA" id="ARBA00022737"/>
    </source>
</evidence>
<dbReference type="PANTHER" id="PTHR47447:SF17">
    <property type="entry name" value="OS12G0638900 PROTEIN"/>
    <property type="match status" value="1"/>
</dbReference>
<dbReference type="Gene3D" id="1.25.40.10">
    <property type="entry name" value="Tetratricopeptide repeat domain"/>
    <property type="match status" value="1"/>
</dbReference>
<dbReference type="NCBIfam" id="TIGR00756">
    <property type="entry name" value="PPR"/>
    <property type="match status" value="1"/>
</dbReference>
<reference evidence="3" key="1">
    <citation type="submission" date="2022-11" db="EMBL/GenBank/DDBJ databases">
        <authorList>
            <person name="Morgan W.R."/>
            <person name="Tartar A."/>
        </authorList>
    </citation>
    <scope>NUCLEOTIDE SEQUENCE</scope>
    <source>
        <strain evidence="3">ARSEF 373</strain>
    </source>
</reference>
<gene>
    <name evidence="3" type="ORF">N0F65_001405</name>
</gene>
<accession>A0AAV2YWZ9</accession>
<keyword evidence="1" id="KW-0677">Repeat</keyword>
<comment type="caution">
    <text evidence="3">The sequence shown here is derived from an EMBL/GenBank/DDBJ whole genome shotgun (WGS) entry which is preliminary data.</text>
</comment>
<evidence type="ECO:0000313" key="3">
    <source>
        <dbReference type="EMBL" id="DAZ99577.1"/>
    </source>
</evidence>
<dbReference type="PROSITE" id="PS50828">
    <property type="entry name" value="SMR"/>
    <property type="match status" value="1"/>
</dbReference>
<dbReference type="Gene3D" id="3.30.1370.110">
    <property type="match status" value="1"/>
</dbReference>
<dbReference type="EMBL" id="DAKRPA010000080">
    <property type="protein sequence ID" value="DAZ99577.1"/>
    <property type="molecule type" value="Genomic_DNA"/>
</dbReference>
<dbReference type="PANTHER" id="PTHR47447">
    <property type="entry name" value="OS03G0856100 PROTEIN"/>
    <property type="match status" value="1"/>
</dbReference>
<dbReference type="AlphaFoldDB" id="A0AAV2YWZ9"/>
<dbReference type="InterPro" id="IPR002625">
    <property type="entry name" value="Smr_dom"/>
</dbReference>
<keyword evidence="4" id="KW-1185">Reference proteome</keyword>
<dbReference type="SUPFAM" id="SSF160443">
    <property type="entry name" value="SMR domain-like"/>
    <property type="match status" value="1"/>
</dbReference>
<sequence length="457" mass="52606">TGDWKQTIEQFERRIRLPRPTEAPLTTQDVHDVIKVCFRNDRHREARDVLNKARTLGLEPTLASYSMLCCVLVRKGSLDKALETIAQLHQERDGVTVEFYNPMLDVLKEQNDWQGAHRVVQHMHSLKMVPSLRSFRVLMLTAAKAKRRDIVKTSIEFLEKHRSTDVNTDVPTLTAMCQALNQLEEYAHVLKIYRQLDRQWRRSHGNTFLFNNFIVAMGVLEEMATSMNALPDDFTYGSCMNEAAKRDEWDRVIDLFNQLQEQALQNPTKQLLNPLACTGTKRSIQRLQREMKIVLRQLPDLPLTNKNHVMQLIDALDELYQLKHGRALFQRLLNADMLPTSWLRHDGCEIDLHSFSRGTAKCAVLYALAELKRKLARQEMPTKAIDRQSLPDVRIITGVGKHSKTFLQPVVRDEIHKLLVRSMRPSIRTIAHPTNPGVLLVPRRALAKWLAAGEIKA</sequence>